<keyword evidence="6" id="KW-1185">Reference proteome</keyword>
<sequence>MDIQKLIKPKSIAVVGVTDRPGFGRGAAQGALNSRIVEHAYFVHPKKTELFGKKCYPSISALPEVPECVVLATNCHTIPALLEEAGAFGVKAAVIYASGFSEENTEEGIALEEQIKGIARKYDMCICGPNCMGMLNNVDKVNMWGGHTHWDLEDDAHGIAIIAQSGFICAEILNTDFFNISYAISSGNGNIVTLEEFLEFVVEDEHVSVVALYLEGVRDSERFVRALKKAAMMRKPVVILKSGRSVRGAISAASHTGSMAGSNKSYMSIFEKYGVVVAETLEEFMCLAQTLSVLNGNFPKKKEVAVISFSGGESTLSADIAEEVGVDLAEISDETKAKLKNFIPGYASAKNPLDATTTLFHDDERTVGVLKSFNDDPAVGLITVGVNVKKDDDLTTSDMCKSIAHAKELGVDKPVVAIPSLEGYRFRGSRRILEDAGVPLMSSMGTSFSALKKLLTFATYNYEEHNLEACVPKDHEGAETYALSEFDSKEEMKKYGVPVPAQ</sequence>
<gene>
    <name evidence="5" type="ORF">RUMHYD_02482</name>
</gene>
<dbReference type="InterPro" id="IPR003781">
    <property type="entry name" value="CoA-bd"/>
</dbReference>
<dbReference type="HOGENOM" id="CLU_007415_3_2_9"/>
<dbReference type="Pfam" id="PF13607">
    <property type="entry name" value="Succ_CoA_lig"/>
    <property type="match status" value="1"/>
</dbReference>
<dbReference type="InterPro" id="IPR016102">
    <property type="entry name" value="Succinyl-CoA_synth-like"/>
</dbReference>
<dbReference type="PANTHER" id="PTHR43334:SF1">
    <property type="entry name" value="3-HYDROXYPROPIONATE--COA LIGASE [ADP-FORMING]"/>
    <property type="match status" value="1"/>
</dbReference>
<dbReference type="eggNOG" id="COG1042">
    <property type="taxonomic scope" value="Bacteria"/>
</dbReference>
<dbReference type="Gene3D" id="3.40.50.720">
    <property type="entry name" value="NAD(P)-binding Rossmann-like Domain"/>
    <property type="match status" value="1"/>
</dbReference>
<feature type="non-terminal residue" evidence="5">
    <location>
        <position position="502"/>
    </location>
</feature>
<dbReference type="GO" id="GO:0016874">
    <property type="term" value="F:ligase activity"/>
    <property type="evidence" value="ECO:0007669"/>
    <property type="project" value="UniProtKB-KW"/>
</dbReference>
<accession>C0CNN9</accession>
<dbReference type="SUPFAM" id="SSF52210">
    <property type="entry name" value="Succinyl-CoA synthetase domains"/>
    <property type="match status" value="2"/>
</dbReference>
<dbReference type="AlphaFoldDB" id="C0CNN9"/>
<keyword evidence="3" id="KW-0067">ATP-binding</keyword>
<dbReference type="Proteomes" id="UP000003100">
    <property type="component" value="Unassembled WGS sequence"/>
</dbReference>
<dbReference type="PANTHER" id="PTHR43334">
    <property type="entry name" value="ACETATE--COA LIGASE [ADP-FORMING]"/>
    <property type="match status" value="1"/>
</dbReference>
<feature type="domain" description="CoA-binding" evidence="4">
    <location>
        <begin position="6"/>
        <end position="100"/>
    </location>
</feature>
<keyword evidence="1" id="KW-0436">Ligase</keyword>
<keyword evidence="2" id="KW-0547">Nucleotide-binding</keyword>
<dbReference type="Gene3D" id="3.40.50.261">
    <property type="entry name" value="Succinyl-CoA synthetase domains"/>
    <property type="match status" value="2"/>
</dbReference>
<dbReference type="InterPro" id="IPR051538">
    <property type="entry name" value="Acyl-CoA_Synth/Transferase"/>
</dbReference>
<dbReference type="RefSeq" id="WP_005949861.1">
    <property type="nucleotide sequence ID" value="NZ_GG657685.1"/>
</dbReference>
<dbReference type="PATRIC" id="fig|476272.21.peg.1912"/>
<evidence type="ECO:0000256" key="3">
    <source>
        <dbReference type="ARBA" id="ARBA00022840"/>
    </source>
</evidence>
<evidence type="ECO:0000313" key="6">
    <source>
        <dbReference type="Proteomes" id="UP000003100"/>
    </source>
</evidence>
<dbReference type="SUPFAM" id="SSF51735">
    <property type="entry name" value="NAD(P)-binding Rossmann-fold domains"/>
    <property type="match status" value="1"/>
</dbReference>
<evidence type="ECO:0000256" key="2">
    <source>
        <dbReference type="ARBA" id="ARBA00022741"/>
    </source>
</evidence>
<protein>
    <recommendedName>
        <fullName evidence="4">CoA-binding domain-containing protein</fullName>
    </recommendedName>
</protein>
<dbReference type="InterPro" id="IPR036291">
    <property type="entry name" value="NAD(P)-bd_dom_sf"/>
</dbReference>
<dbReference type="GO" id="GO:0005524">
    <property type="term" value="F:ATP binding"/>
    <property type="evidence" value="ECO:0007669"/>
    <property type="project" value="UniProtKB-KW"/>
</dbReference>
<evidence type="ECO:0000313" key="5">
    <source>
        <dbReference type="EMBL" id="EEG48620.1"/>
    </source>
</evidence>
<name>C0CNN9_BLAHS</name>
<dbReference type="Pfam" id="PF13380">
    <property type="entry name" value="CoA_binding_2"/>
    <property type="match status" value="1"/>
</dbReference>
<dbReference type="EMBL" id="ACBZ01000132">
    <property type="protein sequence ID" value="EEG48620.1"/>
    <property type="molecule type" value="Genomic_DNA"/>
</dbReference>
<organism evidence="5 6">
    <name type="scientific">Blautia hydrogenotrophica (strain DSM 10507 / JCM 14656 / S5a33)</name>
    <name type="common">Ruminococcus hydrogenotrophicus</name>
    <dbReference type="NCBI Taxonomy" id="476272"/>
    <lineage>
        <taxon>Bacteria</taxon>
        <taxon>Bacillati</taxon>
        <taxon>Bacillota</taxon>
        <taxon>Clostridia</taxon>
        <taxon>Lachnospirales</taxon>
        <taxon>Lachnospiraceae</taxon>
        <taxon>Blautia</taxon>
    </lineage>
</organism>
<proteinExistence type="predicted"/>
<evidence type="ECO:0000256" key="1">
    <source>
        <dbReference type="ARBA" id="ARBA00022598"/>
    </source>
</evidence>
<evidence type="ECO:0000259" key="4">
    <source>
        <dbReference type="SMART" id="SM00881"/>
    </source>
</evidence>
<dbReference type="SMART" id="SM00881">
    <property type="entry name" value="CoA_binding"/>
    <property type="match status" value="1"/>
</dbReference>
<comment type="caution">
    <text evidence="5">The sequence shown here is derived from an EMBL/GenBank/DDBJ whole genome shotgun (WGS) entry which is preliminary data.</text>
</comment>
<reference evidence="5 6" key="1">
    <citation type="submission" date="2009-01" db="EMBL/GenBank/DDBJ databases">
        <authorList>
            <person name="Fulton L."/>
            <person name="Clifton S."/>
            <person name="Fulton B."/>
            <person name="Xu J."/>
            <person name="Minx P."/>
            <person name="Pepin K.H."/>
            <person name="Johnson M."/>
            <person name="Bhonagiri V."/>
            <person name="Nash W.E."/>
            <person name="Mardis E.R."/>
            <person name="Wilson R.K."/>
        </authorList>
    </citation>
    <scope>NUCLEOTIDE SEQUENCE [LARGE SCALE GENOMIC DNA]</scope>
    <source>
        <strain evidence="6">DSM 10507 / JCM 14656 / S5a33</strain>
    </source>
</reference>
<reference evidence="5 6" key="2">
    <citation type="submission" date="2009-02" db="EMBL/GenBank/DDBJ databases">
        <title>Draft genome sequence of Blautia hydrogenotrophica DSM 10507 (Ruminococcus hydrogenotrophicus DSM 10507).</title>
        <authorList>
            <person name="Sudarsanam P."/>
            <person name="Ley R."/>
            <person name="Guruge J."/>
            <person name="Turnbaugh P.J."/>
            <person name="Mahowald M."/>
            <person name="Liep D."/>
            <person name="Gordon J."/>
        </authorList>
    </citation>
    <scope>NUCLEOTIDE SEQUENCE [LARGE SCALE GENOMIC DNA]</scope>
    <source>
        <strain evidence="6">DSM 10507 / JCM 14656 / S5a33</strain>
    </source>
</reference>
<dbReference type="InterPro" id="IPR032875">
    <property type="entry name" value="Succ_CoA_lig_flav_dom"/>
</dbReference>